<protein>
    <submittedName>
        <fullName evidence="1">Uncharacterized protein</fullName>
    </submittedName>
</protein>
<comment type="caution">
    <text evidence="1">The sequence shown here is derived from an EMBL/GenBank/DDBJ whole genome shotgun (WGS) entry which is preliminary data.</text>
</comment>
<sequence length="160" mass="17842">MLNTNTASIPSGPTPKIDKPVYLLVPKPPQIPCTADFPKQMQDWTANFPTYWSFDVEPMGEAEREHLNLPRALLQVTAAHKNHWKNEVYDAAAGYQKVKGYSYEAFAESLKLPVLEVINGGYGSVLEPSLTVAEGQDCDNHLEKLKREVTKLIAVIDAFI</sequence>
<proteinExistence type="predicted"/>
<evidence type="ECO:0000313" key="2">
    <source>
        <dbReference type="Proteomes" id="UP001383192"/>
    </source>
</evidence>
<reference evidence="1 2" key="1">
    <citation type="submission" date="2024-01" db="EMBL/GenBank/DDBJ databases">
        <title>A draft genome for a cacao thread blight-causing isolate of Paramarasmius palmivorus.</title>
        <authorList>
            <person name="Baruah I.K."/>
            <person name="Bukari Y."/>
            <person name="Amoako-Attah I."/>
            <person name="Meinhardt L.W."/>
            <person name="Bailey B.A."/>
            <person name="Cohen S.P."/>
        </authorList>
    </citation>
    <scope>NUCLEOTIDE SEQUENCE [LARGE SCALE GENOMIC DNA]</scope>
    <source>
        <strain evidence="1 2">GH-12</strain>
    </source>
</reference>
<dbReference type="AlphaFoldDB" id="A0AAW0CF41"/>
<name>A0AAW0CF41_9AGAR</name>
<gene>
    <name evidence="1" type="ORF">VNI00_010826</name>
</gene>
<organism evidence="1 2">
    <name type="scientific">Paramarasmius palmivorus</name>
    <dbReference type="NCBI Taxonomy" id="297713"/>
    <lineage>
        <taxon>Eukaryota</taxon>
        <taxon>Fungi</taxon>
        <taxon>Dikarya</taxon>
        <taxon>Basidiomycota</taxon>
        <taxon>Agaricomycotina</taxon>
        <taxon>Agaricomycetes</taxon>
        <taxon>Agaricomycetidae</taxon>
        <taxon>Agaricales</taxon>
        <taxon>Marasmiineae</taxon>
        <taxon>Marasmiaceae</taxon>
        <taxon>Paramarasmius</taxon>
    </lineage>
</organism>
<keyword evidence="2" id="KW-1185">Reference proteome</keyword>
<evidence type="ECO:0000313" key="1">
    <source>
        <dbReference type="EMBL" id="KAK7037613.1"/>
    </source>
</evidence>
<accession>A0AAW0CF41</accession>
<dbReference type="Proteomes" id="UP001383192">
    <property type="component" value="Unassembled WGS sequence"/>
</dbReference>
<dbReference type="EMBL" id="JAYKXP010000045">
    <property type="protein sequence ID" value="KAK7037613.1"/>
    <property type="molecule type" value="Genomic_DNA"/>
</dbReference>